<evidence type="ECO:0000313" key="5">
    <source>
        <dbReference type="EMBL" id="SET03272.1"/>
    </source>
</evidence>
<dbReference type="Pfam" id="PF02311">
    <property type="entry name" value="AraC_binding"/>
    <property type="match status" value="1"/>
</dbReference>
<dbReference type="SUPFAM" id="SSF46689">
    <property type="entry name" value="Homeodomain-like"/>
    <property type="match status" value="2"/>
</dbReference>
<dbReference type="PROSITE" id="PS00041">
    <property type="entry name" value="HTH_ARAC_FAMILY_1"/>
    <property type="match status" value="1"/>
</dbReference>
<dbReference type="AlphaFoldDB" id="A0A1I0B905"/>
<evidence type="ECO:0000256" key="2">
    <source>
        <dbReference type="ARBA" id="ARBA00023125"/>
    </source>
</evidence>
<gene>
    <name evidence="5" type="ORF">SAMN04487772_10722</name>
</gene>
<proteinExistence type="predicted"/>
<dbReference type="InterPro" id="IPR003313">
    <property type="entry name" value="AraC-bd"/>
</dbReference>
<dbReference type="Gene3D" id="2.60.120.10">
    <property type="entry name" value="Jelly Rolls"/>
    <property type="match status" value="1"/>
</dbReference>
<dbReference type="PRINTS" id="PR00032">
    <property type="entry name" value="HTHARAC"/>
</dbReference>
<evidence type="ECO:0000313" key="6">
    <source>
        <dbReference type="Proteomes" id="UP000199800"/>
    </source>
</evidence>
<dbReference type="Gene3D" id="1.10.10.60">
    <property type="entry name" value="Homeodomain-like"/>
    <property type="match status" value="2"/>
</dbReference>
<dbReference type="PANTHER" id="PTHR43280">
    <property type="entry name" value="ARAC-FAMILY TRANSCRIPTIONAL REGULATOR"/>
    <property type="match status" value="1"/>
</dbReference>
<dbReference type="SUPFAM" id="SSF51215">
    <property type="entry name" value="Regulatory protein AraC"/>
    <property type="match status" value="1"/>
</dbReference>
<accession>A0A1I0B905</accession>
<dbReference type="InterPro" id="IPR014710">
    <property type="entry name" value="RmlC-like_jellyroll"/>
</dbReference>
<dbReference type="PROSITE" id="PS01124">
    <property type="entry name" value="HTH_ARAC_FAMILY_2"/>
    <property type="match status" value="1"/>
</dbReference>
<protein>
    <submittedName>
        <fullName evidence="5">AraC family transcriptional regulator, L-rhamnose operon transcriptional activator RhaR</fullName>
    </submittedName>
</protein>
<dbReference type="Pfam" id="PF12833">
    <property type="entry name" value="HTH_18"/>
    <property type="match status" value="1"/>
</dbReference>
<organism evidence="5 6">
    <name type="scientific">[Clostridium] polysaccharolyticum</name>
    <dbReference type="NCBI Taxonomy" id="29364"/>
    <lineage>
        <taxon>Bacteria</taxon>
        <taxon>Bacillati</taxon>
        <taxon>Bacillota</taxon>
        <taxon>Clostridia</taxon>
        <taxon>Lachnospirales</taxon>
        <taxon>Lachnospiraceae</taxon>
    </lineage>
</organism>
<dbReference type="STRING" id="29364.SAMN04487772_10722"/>
<dbReference type="GO" id="GO:0043565">
    <property type="term" value="F:sequence-specific DNA binding"/>
    <property type="evidence" value="ECO:0007669"/>
    <property type="project" value="InterPro"/>
</dbReference>
<dbReference type="GO" id="GO:0003700">
    <property type="term" value="F:DNA-binding transcription factor activity"/>
    <property type="evidence" value="ECO:0007669"/>
    <property type="project" value="InterPro"/>
</dbReference>
<dbReference type="SMART" id="SM00342">
    <property type="entry name" value="HTH_ARAC"/>
    <property type="match status" value="1"/>
</dbReference>
<dbReference type="RefSeq" id="WP_092477375.1">
    <property type="nucleotide sequence ID" value="NZ_FOHN01000007.1"/>
</dbReference>
<dbReference type="InterPro" id="IPR018062">
    <property type="entry name" value="HTH_AraC-typ_CS"/>
</dbReference>
<dbReference type="Proteomes" id="UP000199800">
    <property type="component" value="Unassembled WGS sequence"/>
</dbReference>
<dbReference type="InterPro" id="IPR018060">
    <property type="entry name" value="HTH_AraC"/>
</dbReference>
<keyword evidence="2" id="KW-0238">DNA-binding</keyword>
<dbReference type="InterPro" id="IPR020449">
    <property type="entry name" value="Tscrpt_reg_AraC-type_HTH"/>
</dbReference>
<dbReference type="EMBL" id="FOHN01000007">
    <property type="protein sequence ID" value="SET03272.1"/>
    <property type="molecule type" value="Genomic_DNA"/>
</dbReference>
<dbReference type="InterPro" id="IPR037923">
    <property type="entry name" value="HTH-like"/>
</dbReference>
<dbReference type="InterPro" id="IPR009057">
    <property type="entry name" value="Homeodomain-like_sf"/>
</dbReference>
<evidence type="ECO:0000259" key="4">
    <source>
        <dbReference type="PROSITE" id="PS01124"/>
    </source>
</evidence>
<feature type="domain" description="HTH araC/xylS-type" evidence="4">
    <location>
        <begin position="191"/>
        <end position="289"/>
    </location>
</feature>
<keyword evidence="1" id="KW-0805">Transcription regulation</keyword>
<sequence>MSETMYQMKLEFFTKDETFPFYIQYGYHKDNMYLHVHESYSELVIVLGGSAKHMVNQEEFYISEGDVFIIGADTYHGYKEANDFRICNIMFRHEYFFANDFDMKELSGFQGLFVIEPILSQCRSFHNMLKLNRDEFDKVKKIIDAMVKEYKEKKAGYKMYLTGMFYQISVLLSRLYSVSGEYKGSEVFGMAKSIAYIESHFTEPLTVALLSEIAGFSPRHYTRRFLEITNSTPIQYINEIRLKKAVVYLESSKTPVAVIAAKCGFADSNYFSRQFKKYYGASPTEYRKELPHFI</sequence>
<evidence type="ECO:0000256" key="3">
    <source>
        <dbReference type="ARBA" id="ARBA00023163"/>
    </source>
</evidence>
<dbReference type="PANTHER" id="PTHR43280:SF28">
    <property type="entry name" value="HTH-TYPE TRANSCRIPTIONAL ACTIVATOR RHAS"/>
    <property type="match status" value="1"/>
</dbReference>
<dbReference type="OrthoDB" id="1650670at2"/>
<evidence type="ECO:0000256" key="1">
    <source>
        <dbReference type="ARBA" id="ARBA00023015"/>
    </source>
</evidence>
<keyword evidence="3" id="KW-0804">Transcription</keyword>
<name>A0A1I0B905_9FIRM</name>
<keyword evidence="6" id="KW-1185">Reference proteome</keyword>
<reference evidence="5 6" key="1">
    <citation type="submission" date="2016-10" db="EMBL/GenBank/DDBJ databases">
        <authorList>
            <person name="de Groot N.N."/>
        </authorList>
    </citation>
    <scope>NUCLEOTIDE SEQUENCE [LARGE SCALE GENOMIC DNA]</scope>
    <source>
        <strain evidence="5 6">DSM 1801</strain>
    </source>
</reference>